<evidence type="ECO:0000259" key="10">
    <source>
        <dbReference type="PROSITE" id="PS51643"/>
    </source>
</evidence>
<dbReference type="RefSeq" id="WP_151054070.1">
    <property type="nucleotide sequence ID" value="NZ_CP044222.1"/>
</dbReference>
<dbReference type="EMBL" id="CP044222">
    <property type="protein sequence ID" value="QEW06034.1"/>
    <property type="molecule type" value="Genomic_DNA"/>
</dbReference>
<protein>
    <submittedName>
        <fullName evidence="11">Type I-F CRISPR-associated helicase Cas3</fullName>
    </submittedName>
</protein>
<dbReference type="GO" id="GO:0005524">
    <property type="term" value="F:ATP binding"/>
    <property type="evidence" value="ECO:0007669"/>
    <property type="project" value="UniProtKB-KW"/>
</dbReference>
<evidence type="ECO:0000313" key="11">
    <source>
        <dbReference type="EMBL" id="QEW06034.1"/>
    </source>
</evidence>
<keyword evidence="3" id="KW-0479">Metal-binding</keyword>
<evidence type="ECO:0000256" key="7">
    <source>
        <dbReference type="ARBA" id="ARBA00022840"/>
    </source>
</evidence>
<evidence type="ECO:0000313" key="12">
    <source>
        <dbReference type="Proteomes" id="UP000325606"/>
    </source>
</evidence>
<keyword evidence="8" id="KW-0051">Antiviral defense</keyword>
<reference evidence="11 12" key="1">
    <citation type="submission" date="2019-09" db="EMBL/GenBank/DDBJ databases">
        <title>Nitrincola iocasae sp. nov., a bacterium isolated from the sediment collected at a cold seep field in South China Sea.</title>
        <authorList>
            <person name="Zhang H."/>
            <person name="Wang H."/>
            <person name="Li C."/>
        </authorList>
    </citation>
    <scope>NUCLEOTIDE SEQUENCE [LARGE SCALE GENOMIC DNA]</scope>
    <source>
        <strain evidence="11 12">KXZD1103</strain>
    </source>
</reference>
<dbReference type="KEGG" id="nik:F5I99_05735"/>
<dbReference type="InterPro" id="IPR013395">
    <property type="entry name" value="CRISPR-assoc_Cas3_yers"/>
</dbReference>
<evidence type="ECO:0000256" key="2">
    <source>
        <dbReference type="ARBA" id="ARBA00009046"/>
    </source>
</evidence>
<dbReference type="Proteomes" id="UP000325606">
    <property type="component" value="Chromosome"/>
</dbReference>
<organism evidence="11 12">
    <name type="scientific">Nitrincola iocasae</name>
    <dbReference type="NCBI Taxonomy" id="2614693"/>
    <lineage>
        <taxon>Bacteria</taxon>
        <taxon>Pseudomonadati</taxon>
        <taxon>Pseudomonadota</taxon>
        <taxon>Gammaproteobacteria</taxon>
        <taxon>Oceanospirillales</taxon>
        <taxon>Oceanospirillaceae</taxon>
        <taxon>Nitrincola</taxon>
    </lineage>
</organism>
<accession>A0A5J6LBG3</accession>
<comment type="similarity">
    <text evidence="1">In the N-terminal section; belongs to the CRISPR-associated nuclease Cas3-HD family.</text>
</comment>
<evidence type="ECO:0000256" key="5">
    <source>
        <dbReference type="ARBA" id="ARBA00022801"/>
    </source>
</evidence>
<evidence type="ECO:0000256" key="8">
    <source>
        <dbReference type="ARBA" id="ARBA00023118"/>
    </source>
</evidence>
<dbReference type="InterPro" id="IPR006483">
    <property type="entry name" value="CRISPR-assoc_Cas3_HD"/>
</dbReference>
<dbReference type="GO" id="GO:0016787">
    <property type="term" value="F:hydrolase activity"/>
    <property type="evidence" value="ECO:0007669"/>
    <property type="project" value="UniProtKB-KW"/>
</dbReference>
<sequence length="1131" mass="128491">MMVTFISQCEKNAIKKTRRVLDAFANRIGDNTWQTLITEDGLLTVKKMLRQTASKSTAVSCHWIRSRSRSQLLWIVGNKKQFNAEGHVPVNRTEQDLPSSDISNNWRYLPLIQAFTGLAALLHDWGKATKLFQDKLNPKSENKYKGDPLRHEWISSLLFMALIRTCQHPDQDQSWLGILSEQVLDEGQLKKNLSEQANQFFPFSELPDAASLILWLILSHHRLPKPKDKADYGDKTNNTPQQLLARISRDWGYENYFDDAEFHQRLPDCFIFPQGLLSRSSVWMKELSNRARQLNAQLPLFASAVKDGSWRTIAHHARLCLMLGDHYYSSQNEDGNWKSPLELYANTGRDQDQKLKRKQKLDEHLVRVAEAAVKASSYLPDFESKPPVAENVAELHPKKALASELKKQFGWQDEAVSSIKKYRLQNDDAVAAYFIVNMASTGRGKTLVNAKIMQALSEDQQSLRYILALGLRTLTLQTGDEYRERIGLRDDELAVLIGSKAILELHQGSAAAHEKEEQRSEDEDMGSESSQALLDEQEQLDWCGDDLHWQNLLPEQELVTVLTGQKERALLYAPVLACTIDHVMGATETTRGGRYILPSLRLMSSDLVIDEIDDFTGEDLVAIGRLIYLAGMLGRKVMISSATIPPDLALGYFSAYQKGWAIFATSRNQGQQVGCGWIDEFKTQLVTISPGDNATASYQAAHQGFVEKRVVKLRSEPVKRRASILALPDRNGVESCESGFFSTIQRGVLEQHVQHHVQDEKTGCKVSFGVVRCANITPCIELTKYLLDAAWPDDIEIRVMAYHSQQVLLLRHAQERHLDQVLKRKVSVNDPKVGAFYNPLIRQHLDSTHRQNLIFILVATPVEEVGRDHDFDWAVVEPSSYRSIIQLAGRVRRHRNAPDNKSHNMALLQYNLKGYRGEKKDVFSRPGYEQNTWQLSPSKSLNDVLDNNALQRGVDAVPRILKDGSAPSKRLAALEHFAISRTLGCHFLTGEAEGEYPACSPKSIWGYTDDYWWMTALPQQFNRFRNSDPGLNLYLVISDRKAPVFKTYDSRSGWVPVEVGHAIKHQSLSPERSARLWLARDYRALVMEQSDLRNEDLERTSKILGELSLSHYRESDCFTYNDQLGLVKDKR</sequence>
<feature type="domain" description="HD Cas3-type" evidence="10">
    <location>
        <begin position="102"/>
        <end position="284"/>
    </location>
</feature>
<keyword evidence="12" id="KW-1185">Reference proteome</keyword>
<keyword evidence="6" id="KW-0347">Helicase</keyword>
<name>A0A5J6LBG3_9GAMM</name>
<dbReference type="NCBIfam" id="TIGR02562">
    <property type="entry name" value="cas3_yersinia"/>
    <property type="match status" value="1"/>
</dbReference>
<evidence type="ECO:0000256" key="4">
    <source>
        <dbReference type="ARBA" id="ARBA00022741"/>
    </source>
</evidence>
<dbReference type="GO" id="GO:0004386">
    <property type="term" value="F:helicase activity"/>
    <property type="evidence" value="ECO:0007669"/>
    <property type="project" value="UniProtKB-KW"/>
</dbReference>
<dbReference type="Gene3D" id="1.10.3210.30">
    <property type="match status" value="1"/>
</dbReference>
<evidence type="ECO:0000256" key="3">
    <source>
        <dbReference type="ARBA" id="ARBA00022723"/>
    </source>
</evidence>
<dbReference type="Pfam" id="PF21384">
    <property type="entry name" value="Cas3_I-F_Cas2"/>
    <property type="match status" value="1"/>
</dbReference>
<keyword evidence="4" id="KW-0547">Nucleotide-binding</keyword>
<dbReference type="InterPro" id="IPR027417">
    <property type="entry name" value="P-loop_NTPase"/>
</dbReference>
<keyword evidence="7" id="KW-0067">ATP-binding</keyword>
<gene>
    <name evidence="11" type="primary">cas3f</name>
    <name evidence="11" type="ORF">F5I99_05735</name>
</gene>
<evidence type="ECO:0000256" key="9">
    <source>
        <dbReference type="SAM" id="MobiDB-lite"/>
    </source>
</evidence>
<comment type="similarity">
    <text evidence="2">In the central section; belongs to the CRISPR-associated helicase Cas3 family.</text>
</comment>
<dbReference type="InterPro" id="IPR038257">
    <property type="entry name" value="CRISPR-assoc_Cas3_HD_sf"/>
</dbReference>
<dbReference type="InterPro" id="IPR048823">
    <property type="entry name" value="Cas3_I-F_Cas2"/>
</dbReference>
<dbReference type="GO" id="GO:0051607">
    <property type="term" value="P:defense response to virus"/>
    <property type="evidence" value="ECO:0007669"/>
    <property type="project" value="UniProtKB-KW"/>
</dbReference>
<keyword evidence="5" id="KW-0378">Hydrolase</keyword>
<dbReference type="InterPro" id="IPR054712">
    <property type="entry name" value="Cas3-like_dom"/>
</dbReference>
<dbReference type="AlphaFoldDB" id="A0A5J6LBG3"/>
<dbReference type="PROSITE" id="PS51643">
    <property type="entry name" value="HD_CAS3"/>
    <property type="match status" value="1"/>
</dbReference>
<dbReference type="SUPFAM" id="SSF52540">
    <property type="entry name" value="P-loop containing nucleoside triphosphate hydrolases"/>
    <property type="match status" value="1"/>
</dbReference>
<evidence type="ECO:0000256" key="6">
    <source>
        <dbReference type="ARBA" id="ARBA00022806"/>
    </source>
</evidence>
<evidence type="ECO:0000256" key="1">
    <source>
        <dbReference type="ARBA" id="ARBA00006847"/>
    </source>
</evidence>
<dbReference type="GO" id="GO:0046872">
    <property type="term" value="F:metal ion binding"/>
    <property type="evidence" value="ECO:0007669"/>
    <property type="project" value="UniProtKB-KW"/>
</dbReference>
<proteinExistence type="inferred from homology"/>
<feature type="region of interest" description="Disordered" evidence="9">
    <location>
        <begin position="508"/>
        <end position="531"/>
    </location>
</feature>
<dbReference type="Pfam" id="PF22590">
    <property type="entry name" value="Cas3-like_C_2"/>
    <property type="match status" value="1"/>
</dbReference>